<dbReference type="InterPro" id="IPR045518">
    <property type="entry name" value="2EXR"/>
</dbReference>
<protein>
    <recommendedName>
        <fullName evidence="1">2EXR domain-containing protein</fullName>
    </recommendedName>
</protein>
<dbReference type="EMBL" id="WIGO01000182">
    <property type="protein sequence ID" value="KAF6824999.1"/>
    <property type="molecule type" value="Genomic_DNA"/>
</dbReference>
<evidence type="ECO:0000313" key="3">
    <source>
        <dbReference type="Proteomes" id="UP000654918"/>
    </source>
</evidence>
<evidence type="ECO:0000313" key="2">
    <source>
        <dbReference type="EMBL" id="KAF6824999.1"/>
    </source>
</evidence>
<dbReference type="Proteomes" id="UP000654918">
    <property type="component" value="Unassembled WGS sequence"/>
</dbReference>
<reference evidence="2" key="1">
    <citation type="journal article" date="2020" name="Phytopathology">
        <title>Genome Sequence Resources of Colletotrichum truncatum, C. plurivorum, C. musicola, and C. sojae: Four Species Pathogenic to Soybean (Glycine max).</title>
        <authorList>
            <person name="Rogerio F."/>
            <person name="Boufleur T.R."/>
            <person name="Ciampi-Guillardi M."/>
            <person name="Sukno S.A."/>
            <person name="Thon M.R."/>
            <person name="Massola Junior N.S."/>
            <person name="Baroncelli R."/>
        </authorList>
    </citation>
    <scope>NUCLEOTIDE SEQUENCE</scope>
    <source>
        <strain evidence="2">LFN00145</strain>
    </source>
</reference>
<gene>
    <name evidence="2" type="ORF">CPLU01_10536</name>
</gene>
<organism evidence="2 3">
    <name type="scientific">Colletotrichum plurivorum</name>
    <dbReference type="NCBI Taxonomy" id="2175906"/>
    <lineage>
        <taxon>Eukaryota</taxon>
        <taxon>Fungi</taxon>
        <taxon>Dikarya</taxon>
        <taxon>Ascomycota</taxon>
        <taxon>Pezizomycotina</taxon>
        <taxon>Sordariomycetes</taxon>
        <taxon>Hypocreomycetidae</taxon>
        <taxon>Glomerellales</taxon>
        <taxon>Glomerellaceae</taxon>
        <taxon>Colletotrichum</taxon>
        <taxon>Colletotrichum orchidearum species complex</taxon>
    </lineage>
</organism>
<name>A0A8H6K530_9PEZI</name>
<comment type="caution">
    <text evidence="2">The sequence shown here is derived from an EMBL/GenBank/DDBJ whole genome shotgun (WGS) entry which is preliminary data.</text>
</comment>
<accession>A0A8H6K530</accession>
<sequence length="310" mass="34784">MAAASFLNLPGELRNQIWDDAANARPANAGDVHRFSIFYTHNIPDQFKNDTVVTRANAFDTALGPPSAADAANPDPWTDPQSTYSIDGGLWTACRESRAAMLRRHGNEPSPITLRVGNNGGRDRYITIDTERDLVLLDIRNMAVGEPSDFRAVLATCYRFSNDQSLRDRFSLLRRIRHVGLDFDPTWVYSGLSRYILWAFSPSCHRGPKSSDEPSVRMEAYFALILFRQWCKHSTRSFWLFDRGRECCRPSAPDGAGTVPSVPSFQGSGFRYTLAKACPLPRNWWETTPSESIVRGLCGHATPSCYQPDI</sequence>
<proteinExistence type="predicted"/>
<dbReference type="AlphaFoldDB" id="A0A8H6K530"/>
<evidence type="ECO:0000259" key="1">
    <source>
        <dbReference type="Pfam" id="PF20150"/>
    </source>
</evidence>
<dbReference type="Pfam" id="PF20150">
    <property type="entry name" value="2EXR"/>
    <property type="match status" value="1"/>
</dbReference>
<keyword evidence="3" id="KW-1185">Reference proteome</keyword>
<feature type="domain" description="2EXR" evidence="1">
    <location>
        <begin position="5"/>
        <end position="134"/>
    </location>
</feature>